<dbReference type="PRINTS" id="PR00359">
    <property type="entry name" value="BP450"/>
</dbReference>
<dbReference type="InterPro" id="IPR002397">
    <property type="entry name" value="Cyt_P450_B"/>
</dbReference>
<gene>
    <name evidence="3" type="ORF">GCM10009863_67720</name>
</gene>
<dbReference type="InterPro" id="IPR001128">
    <property type="entry name" value="Cyt_P450"/>
</dbReference>
<accession>A0ABN3R184</accession>
<sequence>MTSRPSTVAAFPTARSCPFDPPPDFAALRAVRPIVRMAYPGGRDGWLVTGYALARDALTHPALSARHELRASPIPMPLAPSVAPRGVFIGMDAPEHTRYRGPLNRYFTVRRVRQLEPAIEKATAERISALEKADSPTDLVPEFAMPIPVQVISELLGSTDEITDEIQRLRTTTLDRRSPPVAAAAAIGATNARMADLVRLRRASPSDDLLSALIADGSLDDGELAGLAMMMLIAGHETTASMLALAIYLLLSDEDLRAAVLSLPDPYDTHEAELSDAMANELLRYLSVTQFVSRAATEDLELGGVRVSAGETVTVSLSAANRDPEQFDDPEAFHTAGPLRSNIAFGHGIHQCIGHNLARAEMKIAIPALFRAFPRLRLTESAGTLGTREGFTIHSVDRLPVTW</sequence>
<dbReference type="SUPFAM" id="SSF48264">
    <property type="entry name" value="Cytochrome P450"/>
    <property type="match status" value="1"/>
</dbReference>
<keyword evidence="2" id="KW-0503">Monooxygenase</keyword>
<dbReference type="PANTHER" id="PTHR46696">
    <property type="entry name" value="P450, PUTATIVE (EUROFUNG)-RELATED"/>
    <property type="match status" value="1"/>
</dbReference>
<keyword evidence="2" id="KW-0349">Heme</keyword>
<dbReference type="RefSeq" id="WP_344570905.1">
    <property type="nucleotide sequence ID" value="NZ_BAAARJ010000045.1"/>
</dbReference>
<dbReference type="InterPro" id="IPR036396">
    <property type="entry name" value="Cyt_P450_sf"/>
</dbReference>
<reference evidence="3 4" key="1">
    <citation type="journal article" date="2019" name="Int. J. Syst. Evol. Microbiol.">
        <title>The Global Catalogue of Microorganisms (GCM) 10K type strain sequencing project: providing services to taxonomists for standard genome sequencing and annotation.</title>
        <authorList>
            <consortium name="The Broad Institute Genomics Platform"/>
            <consortium name="The Broad Institute Genome Sequencing Center for Infectious Disease"/>
            <person name="Wu L."/>
            <person name="Ma J."/>
        </authorList>
    </citation>
    <scope>NUCLEOTIDE SEQUENCE [LARGE SCALE GENOMIC DNA]</scope>
    <source>
        <strain evidence="3 4">JCM 16373</strain>
    </source>
</reference>
<comment type="similarity">
    <text evidence="1 2">Belongs to the cytochrome P450 family.</text>
</comment>
<dbReference type="PRINTS" id="PR00385">
    <property type="entry name" value="P450"/>
</dbReference>
<evidence type="ECO:0000313" key="4">
    <source>
        <dbReference type="Proteomes" id="UP001501447"/>
    </source>
</evidence>
<organism evidence="3 4">
    <name type="scientific">Streptomyces axinellae</name>
    <dbReference type="NCBI Taxonomy" id="552788"/>
    <lineage>
        <taxon>Bacteria</taxon>
        <taxon>Bacillati</taxon>
        <taxon>Actinomycetota</taxon>
        <taxon>Actinomycetes</taxon>
        <taxon>Kitasatosporales</taxon>
        <taxon>Streptomycetaceae</taxon>
        <taxon>Streptomyces</taxon>
    </lineage>
</organism>
<name>A0ABN3R184_9ACTN</name>
<keyword evidence="2" id="KW-0560">Oxidoreductase</keyword>
<keyword evidence="4" id="KW-1185">Reference proteome</keyword>
<dbReference type="Pfam" id="PF00067">
    <property type="entry name" value="p450"/>
    <property type="match status" value="1"/>
</dbReference>
<keyword evidence="2" id="KW-0479">Metal-binding</keyword>
<dbReference type="InterPro" id="IPR017972">
    <property type="entry name" value="Cyt_P450_CS"/>
</dbReference>
<evidence type="ECO:0000256" key="2">
    <source>
        <dbReference type="RuleBase" id="RU000461"/>
    </source>
</evidence>
<dbReference type="EMBL" id="BAAARJ010000045">
    <property type="protein sequence ID" value="GAA2640964.1"/>
    <property type="molecule type" value="Genomic_DNA"/>
</dbReference>
<dbReference type="PANTHER" id="PTHR46696:SF1">
    <property type="entry name" value="CYTOCHROME P450 YJIB-RELATED"/>
    <property type="match status" value="1"/>
</dbReference>
<evidence type="ECO:0000313" key="3">
    <source>
        <dbReference type="EMBL" id="GAA2640964.1"/>
    </source>
</evidence>
<evidence type="ECO:0000256" key="1">
    <source>
        <dbReference type="ARBA" id="ARBA00010617"/>
    </source>
</evidence>
<protein>
    <submittedName>
        <fullName evidence="3">Cytochrome P450</fullName>
    </submittedName>
</protein>
<keyword evidence="2" id="KW-0408">Iron</keyword>
<proteinExistence type="inferred from homology"/>
<dbReference type="Gene3D" id="1.10.630.10">
    <property type="entry name" value="Cytochrome P450"/>
    <property type="match status" value="1"/>
</dbReference>
<dbReference type="PROSITE" id="PS00086">
    <property type="entry name" value="CYTOCHROME_P450"/>
    <property type="match status" value="1"/>
</dbReference>
<comment type="caution">
    <text evidence="3">The sequence shown here is derived from an EMBL/GenBank/DDBJ whole genome shotgun (WGS) entry which is preliminary data.</text>
</comment>
<dbReference type="Proteomes" id="UP001501447">
    <property type="component" value="Unassembled WGS sequence"/>
</dbReference>
<dbReference type="CDD" id="cd11030">
    <property type="entry name" value="CYP105-like"/>
    <property type="match status" value="1"/>
</dbReference>